<organism evidence="1 2">
    <name type="scientific">Bacteroides uniformis</name>
    <dbReference type="NCBI Taxonomy" id="820"/>
    <lineage>
        <taxon>Bacteria</taxon>
        <taxon>Pseudomonadati</taxon>
        <taxon>Bacteroidota</taxon>
        <taxon>Bacteroidia</taxon>
        <taxon>Bacteroidales</taxon>
        <taxon>Bacteroidaceae</taxon>
        <taxon>Bacteroides</taxon>
    </lineage>
</organism>
<evidence type="ECO:0000313" key="1">
    <source>
        <dbReference type="EMBL" id="CUN79966.1"/>
    </source>
</evidence>
<name>A0A173ZX27_BACUN</name>
<dbReference type="AlphaFoldDB" id="A0A173ZX27"/>
<sequence>MEGREEGREEGIRASRFEIARNLKTMGVATEMIIQATKLTTEEFEHL</sequence>
<evidence type="ECO:0008006" key="3">
    <source>
        <dbReference type="Google" id="ProtNLM"/>
    </source>
</evidence>
<dbReference type="EMBL" id="CYZF01000002">
    <property type="protein sequence ID" value="CUN79966.1"/>
    <property type="molecule type" value="Genomic_DNA"/>
</dbReference>
<dbReference type="RefSeq" id="WP_153880886.1">
    <property type="nucleotide sequence ID" value="NZ_JAHOJT010000007.1"/>
</dbReference>
<reference evidence="1 2" key="1">
    <citation type="submission" date="2015-09" db="EMBL/GenBank/DDBJ databases">
        <authorList>
            <consortium name="Pathogen Informatics"/>
        </authorList>
    </citation>
    <scope>NUCLEOTIDE SEQUENCE [LARGE SCALE GENOMIC DNA]</scope>
    <source>
        <strain evidence="1 2">2789STDY5608791</strain>
    </source>
</reference>
<gene>
    <name evidence="1" type="ORF">ERS417307_00603</name>
</gene>
<accession>A0A173ZX27</accession>
<proteinExistence type="predicted"/>
<protein>
    <recommendedName>
        <fullName evidence="3">Transposase</fullName>
    </recommendedName>
</protein>
<evidence type="ECO:0000313" key="2">
    <source>
        <dbReference type="Proteomes" id="UP000095419"/>
    </source>
</evidence>
<dbReference type="Proteomes" id="UP000095419">
    <property type="component" value="Unassembled WGS sequence"/>
</dbReference>